<gene>
    <name evidence="1" type="ORF">SKAU_G00056360</name>
</gene>
<protein>
    <submittedName>
        <fullName evidence="1">Uncharacterized protein</fullName>
    </submittedName>
</protein>
<comment type="caution">
    <text evidence="1">The sequence shown here is derived from an EMBL/GenBank/DDBJ whole genome shotgun (WGS) entry which is preliminary data.</text>
</comment>
<dbReference type="AlphaFoldDB" id="A0A9Q1G4H3"/>
<evidence type="ECO:0000313" key="2">
    <source>
        <dbReference type="Proteomes" id="UP001152622"/>
    </source>
</evidence>
<organism evidence="1 2">
    <name type="scientific">Synaphobranchus kaupii</name>
    <name type="common">Kaup's arrowtooth eel</name>
    <dbReference type="NCBI Taxonomy" id="118154"/>
    <lineage>
        <taxon>Eukaryota</taxon>
        <taxon>Metazoa</taxon>
        <taxon>Chordata</taxon>
        <taxon>Craniata</taxon>
        <taxon>Vertebrata</taxon>
        <taxon>Euteleostomi</taxon>
        <taxon>Actinopterygii</taxon>
        <taxon>Neopterygii</taxon>
        <taxon>Teleostei</taxon>
        <taxon>Anguilliformes</taxon>
        <taxon>Synaphobranchidae</taxon>
        <taxon>Synaphobranchus</taxon>
    </lineage>
</organism>
<sequence>MWSKSHAGAKDVRSLRRSPLHQAVCSLRGVRSLQLPLLNGANISESAYVKRDQRSHFNHHRLGVVSSILRERKQEPGTQRYHLRERVKKPILKPLTQVPTEAT</sequence>
<accession>A0A9Q1G4H3</accession>
<keyword evidence="2" id="KW-1185">Reference proteome</keyword>
<name>A0A9Q1G4H3_SYNKA</name>
<reference evidence="1" key="1">
    <citation type="journal article" date="2023" name="Science">
        <title>Genome structures resolve the early diversification of teleost fishes.</title>
        <authorList>
            <person name="Parey E."/>
            <person name="Louis A."/>
            <person name="Montfort J."/>
            <person name="Bouchez O."/>
            <person name="Roques C."/>
            <person name="Iampietro C."/>
            <person name="Lluch J."/>
            <person name="Castinel A."/>
            <person name="Donnadieu C."/>
            <person name="Desvignes T."/>
            <person name="Floi Bucao C."/>
            <person name="Jouanno E."/>
            <person name="Wen M."/>
            <person name="Mejri S."/>
            <person name="Dirks R."/>
            <person name="Jansen H."/>
            <person name="Henkel C."/>
            <person name="Chen W.J."/>
            <person name="Zahm M."/>
            <person name="Cabau C."/>
            <person name="Klopp C."/>
            <person name="Thompson A.W."/>
            <person name="Robinson-Rechavi M."/>
            <person name="Braasch I."/>
            <person name="Lecointre G."/>
            <person name="Bobe J."/>
            <person name="Postlethwait J.H."/>
            <person name="Berthelot C."/>
            <person name="Roest Crollius H."/>
            <person name="Guiguen Y."/>
        </authorList>
    </citation>
    <scope>NUCLEOTIDE SEQUENCE</scope>
    <source>
        <strain evidence="1">WJC10195</strain>
    </source>
</reference>
<dbReference type="Proteomes" id="UP001152622">
    <property type="component" value="Chromosome 2"/>
</dbReference>
<dbReference type="OrthoDB" id="10606434at2759"/>
<dbReference type="EMBL" id="JAINUF010000002">
    <property type="protein sequence ID" value="KAJ8375056.1"/>
    <property type="molecule type" value="Genomic_DNA"/>
</dbReference>
<proteinExistence type="predicted"/>
<evidence type="ECO:0000313" key="1">
    <source>
        <dbReference type="EMBL" id="KAJ8375056.1"/>
    </source>
</evidence>